<protein>
    <submittedName>
        <fullName evidence="2">Acyl-CoA dehydrogenase related to the alkylation response protein AidB</fullName>
    </submittedName>
</protein>
<dbReference type="InterPro" id="IPR013786">
    <property type="entry name" value="AcylCoA_DH/ox_N"/>
</dbReference>
<dbReference type="Gene3D" id="1.10.540.10">
    <property type="entry name" value="Acyl-CoA dehydrogenase/oxidase, N-terminal domain"/>
    <property type="match status" value="1"/>
</dbReference>
<dbReference type="KEGG" id="nfl:COO91_07951"/>
<dbReference type="Proteomes" id="UP000232003">
    <property type="component" value="Chromosome"/>
</dbReference>
<feature type="domain" description="Acyl-CoA dehydrogenase/oxidase N-terminal" evidence="1">
    <location>
        <begin position="6"/>
        <end position="89"/>
    </location>
</feature>
<sequence>MQLIETEESQNYLDLAKSLAKEFAQTAVERDAQGGTPKDERDRLRQSNLLKLIVPKEYGGLGQNWITVMQITREFAKVDSSIAHVFSYRVSASNFVALDTD</sequence>
<dbReference type="AlphaFoldDB" id="A0A2K8T4E4"/>
<dbReference type="EMBL" id="CP024785">
    <property type="protein sequence ID" value="AUB41865.1"/>
    <property type="molecule type" value="Genomic_DNA"/>
</dbReference>
<gene>
    <name evidence="2" type="ORF">COO91_07951</name>
</gene>
<reference evidence="2 3" key="1">
    <citation type="submission" date="2017-11" db="EMBL/GenBank/DDBJ databases">
        <title>Complete genome of a free-living desiccation-tolerant cyanobacterium and its photosynthetic adaptation to extreme terrestrial habitat.</title>
        <authorList>
            <person name="Shang J."/>
        </authorList>
    </citation>
    <scope>NUCLEOTIDE SEQUENCE [LARGE SCALE GENOMIC DNA]</scope>
    <source>
        <strain evidence="2 3">CCNUN1</strain>
    </source>
</reference>
<proteinExistence type="predicted"/>
<name>A0A2K8T4E4_9NOSO</name>
<accession>A0A2K8T4E4</accession>
<evidence type="ECO:0000313" key="2">
    <source>
        <dbReference type="EMBL" id="AUB41865.1"/>
    </source>
</evidence>
<dbReference type="GO" id="GO:0050660">
    <property type="term" value="F:flavin adenine dinucleotide binding"/>
    <property type="evidence" value="ECO:0007669"/>
    <property type="project" value="InterPro"/>
</dbReference>
<dbReference type="RefSeq" id="WP_225912279.1">
    <property type="nucleotide sequence ID" value="NZ_CAWNNC010000001.1"/>
</dbReference>
<evidence type="ECO:0000313" key="3">
    <source>
        <dbReference type="Proteomes" id="UP000232003"/>
    </source>
</evidence>
<dbReference type="Pfam" id="PF02771">
    <property type="entry name" value="Acyl-CoA_dh_N"/>
    <property type="match status" value="1"/>
</dbReference>
<dbReference type="SUPFAM" id="SSF56645">
    <property type="entry name" value="Acyl-CoA dehydrogenase NM domain-like"/>
    <property type="match status" value="1"/>
</dbReference>
<keyword evidence="3" id="KW-1185">Reference proteome</keyword>
<dbReference type="GO" id="GO:0016627">
    <property type="term" value="F:oxidoreductase activity, acting on the CH-CH group of donors"/>
    <property type="evidence" value="ECO:0007669"/>
    <property type="project" value="InterPro"/>
</dbReference>
<dbReference type="InterPro" id="IPR009100">
    <property type="entry name" value="AcylCoA_DH/oxidase_NM_dom_sf"/>
</dbReference>
<evidence type="ECO:0000259" key="1">
    <source>
        <dbReference type="Pfam" id="PF02771"/>
    </source>
</evidence>
<organism evidence="2 3">
    <name type="scientific">Nostoc flagelliforme CCNUN1</name>
    <dbReference type="NCBI Taxonomy" id="2038116"/>
    <lineage>
        <taxon>Bacteria</taxon>
        <taxon>Bacillati</taxon>
        <taxon>Cyanobacteriota</taxon>
        <taxon>Cyanophyceae</taxon>
        <taxon>Nostocales</taxon>
        <taxon>Nostocaceae</taxon>
        <taxon>Nostoc</taxon>
    </lineage>
</organism>
<dbReference type="InterPro" id="IPR037069">
    <property type="entry name" value="AcylCoA_DH/ox_N_sf"/>
</dbReference>